<evidence type="ECO:0000313" key="2">
    <source>
        <dbReference type="Proteomes" id="UP000326396"/>
    </source>
</evidence>
<name>A0A5N6LZ11_9ASTR</name>
<accession>A0A5N6LZ11</accession>
<comment type="caution">
    <text evidence="1">The sequence shown here is derived from an EMBL/GenBank/DDBJ whole genome shotgun (WGS) entry which is preliminary data.</text>
</comment>
<keyword evidence="2" id="KW-1185">Reference proteome</keyword>
<sequence length="200" mass="21866">MVMFPGTRPCHICTSESENLLTWPYGIKARLGRTRKAWLEELPHVLTCVDPDHEHRGEGKSGSRFLVCYTDKHISVSVLRLSRTNERSWLSGRCPKHGRRLSELQEVAGRGVAVVGNAPERKSQELAGDLAGSQLMRVVDGGLAGAGIAGEGGRGSFFFAAITIRPKHTLMCVFEWVETAAHEKGMEAGWRSCRAGGGRP</sequence>
<dbReference type="EMBL" id="SZYD01000017">
    <property type="protein sequence ID" value="KAD3066566.1"/>
    <property type="molecule type" value="Genomic_DNA"/>
</dbReference>
<reference evidence="1 2" key="1">
    <citation type="submission" date="2019-05" db="EMBL/GenBank/DDBJ databases">
        <title>Mikania micrantha, genome provides insights into the molecular mechanism of rapid growth.</title>
        <authorList>
            <person name="Liu B."/>
        </authorList>
    </citation>
    <scope>NUCLEOTIDE SEQUENCE [LARGE SCALE GENOMIC DNA]</scope>
    <source>
        <strain evidence="1">NLD-2019</strain>
        <tissue evidence="1">Leaf</tissue>
    </source>
</reference>
<organism evidence="1 2">
    <name type="scientific">Mikania micrantha</name>
    <name type="common">bitter vine</name>
    <dbReference type="NCBI Taxonomy" id="192012"/>
    <lineage>
        <taxon>Eukaryota</taxon>
        <taxon>Viridiplantae</taxon>
        <taxon>Streptophyta</taxon>
        <taxon>Embryophyta</taxon>
        <taxon>Tracheophyta</taxon>
        <taxon>Spermatophyta</taxon>
        <taxon>Magnoliopsida</taxon>
        <taxon>eudicotyledons</taxon>
        <taxon>Gunneridae</taxon>
        <taxon>Pentapetalae</taxon>
        <taxon>asterids</taxon>
        <taxon>campanulids</taxon>
        <taxon>Asterales</taxon>
        <taxon>Asteraceae</taxon>
        <taxon>Asteroideae</taxon>
        <taxon>Heliantheae alliance</taxon>
        <taxon>Eupatorieae</taxon>
        <taxon>Mikania</taxon>
    </lineage>
</organism>
<dbReference type="Proteomes" id="UP000326396">
    <property type="component" value="Linkage Group LG7"/>
</dbReference>
<proteinExistence type="predicted"/>
<protein>
    <submittedName>
        <fullName evidence="1">Uncharacterized protein</fullName>
    </submittedName>
</protein>
<dbReference type="AlphaFoldDB" id="A0A5N6LZ11"/>
<gene>
    <name evidence="1" type="ORF">E3N88_34446</name>
</gene>
<evidence type="ECO:0000313" key="1">
    <source>
        <dbReference type="EMBL" id="KAD3066566.1"/>
    </source>
</evidence>